<proteinExistence type="predicted"/>
<dbReference type="AlphaFoldDB" id="A0A1I5ZJ46"/>
<name>A0A1I5ZJ46_HYMAR</name>
<dbReference type="RefSeq" id="WP_092674965.1">
    <property type="nucleotide sequence ID" value="NZ_FOXS01000004.1"/>
</dbReference>
<dbReference type="Proteomes" id="UP000199029">
    <property type="component" value="Unassembled WGS sequence"/>
</dbReference>
<keyword evidence="2" id="KW-1185">Reference proteome</keyword>
<evidence type="ECO:0000313" key="1">
    <source>
        <dbReference type="EMBL" id="SFQ56504.1"/>
    </source>
</evidence>
<reference evidence="2" key="1">
    <citation type="submission" date="2016-10" db="EMBL/GenBank/DDBJ databases">
        <authorList>
            <person name="Varghese N."/>
            <person name="Submissions S."/>
        </authorList>
    </citation>
    <scope>NUCLEOTIDE SEQUENCE [LARGE SCALE GENOMIC DNA]</scope>
    <source>
        <strain evidence="2">OR362-8,ATCC BAA-1266,JCM 13504</strain>
    </source>
</reference>
<evidence type="ECO:0000313" key="2">
    <source>
        <dbReference type="Proteomes" id="UP000199029"/>
    </source>
</evidence>
<gene>
    <name evidence="1" type="ORF">SAMN04515668_2959</name>
</gene>
<dbReference type="OrthoDB" id="362700at2"/>
<organism evidence="1 2">
    <name type="scientific">Hymenobacter arizonensis</name>
    <name type="common">Siccationidurans arizonensis</name>
    <dbReference type="NCBI Taxonomy" id="1227077"/>
    <lineage>
        <taxon>Bacteria</taxon>
        <taxon>Pseudomonadati</taxon>
        <taxon>Bacteroidota</taxon>
        <taxon>Cytophagia</taxon>
        <taxon>Cytophagales</taxon>
        <taxon>Hymenobacteraceae</taxon>
        <taxon>Hymenobacter</taxon>
    </lineage>
</organism>
<dbReference type="EMBL" id="FOXS01000004">
    <property type="protein sequence ID" value="SFQ56504.1"/>
    <property type="molecule type" value="Genomic_DNA"/>
</dbReference>
<protein>
    <submittedName>
        <fullName evidence="1">Uncharacterized protein</fullName>
    </submittedName>
</protein>
<sequence>MAIDGIKIIDSGLAHDVYHTFMDLYDAGESIETIKATVEQFRVDNDDVDEELYITAYALALWEVGQLGNETLSQVEHIIKKGAFVNYLTESEGAPQEGRKRQQVLDQFWDKIRQPNLRLRKRRSYKTQTKLVFEEGDVLSFQMPDGAYRATILLLVSQHRGSCSYMFAMPTYTSPLRATIDDVRNSEIMGIIIEPKSRLGFNVVGITHKDLLPIADKFEHIGHFEIKPSAQCCGTQTGAVDFESFASTFSNFNNIIDIKKTAKTHPKQVFSVIQLLQ</sequence>
<accession>A0A1I5ZJ46</accession>